<dbReference type="AlphaFoldDB" id="A0A6M8SQX8"/>
<dbReference type="InterPro" id="IPR027417">
    <property type="entry name" value="P-loop_NTPase"/>
</dbReference>
<keyword evidence="1" id="KW-0175">Coiled coil</keyword>
<feature type="coiled-coil region" evidence="1">
    <location>
        <begin position="294"/>
        <end position="389"/>
    </location>
</feature>
<evidence type="ECO:0000313" key="3">
    <source>
        <dbReference type="Proteomes" id="UP000504844"/>
    </source>
</evidence>
<proteinExistence type="predicted"/>
<accession>A0A6M8SQX8</accession>
<dbReference type="InterPro" id="IPR050445">
    <property type="entry name" value="Bact_polysacc_biosynth/exp"/>
</dbReference>
<dbReference type="SUPFAM" id="SSF52540">
    <property type="entry name" value="P-loop containing nucleoside triphosphate hydrolases"/>
    <property type="match status" value="1"/>
</dbReference>
<dbReference type="RefSeq" id="WP_173534234.1">
    <property type="nucleotide sequence ID" value="NZ_CP054143.1"/>
</dbReference>
<gene>
    <name evidence="2" type="ORF">HQN60_13960</name>
</gene>
<protein>
    <submittedName>
        <fullName evidence="2">Uncharacterized protein</fullName>
    </submittedName>
</protein>
<name>A0A6M8SQX8_9NEIS</name>
<sequence>MPTNLTAAGIGIKPLVSLRQHPKLAVLSCLLVLIASLPMVWLKGKPNFSSEAVIQVAPRYMKTLKDDNELDFQSNSQYRQFVQQQMSTILRFDILSEGIKRANVPFRRPNESEQYAVDRFKNMLTVSAVPDTYMVRVAMYGTDKSNMAQLINSVVTVYLDRARTEQVFGRDDRIQKLQERQNELLQLIDTKSERRNQIAGELGVATFSAEAGNPYDKAIERLREALAEAKVKRFTAEANEKAFHQHGDTDPNVRSIMESVAVDPGLNSLKASLNNRRAILVSGMAGLTAKHPGYEQSQIELSDIDNELNRQTDKLTSSVRRNIESRFSTASTQAKQLESQLQGELAEQEKSRGHYATQFKEANDISGQIEQTRKEVESIQDRLNFFAGETSSLGFVRLVSAALPPEIPQGPGRKKLLLIALAAALASGLLVPILRDLLDRTIHAPNDVIGSFGFAPVGWLIRSKDQQSAEFLEDQLRRLASALIRDQDRTRIRIFGITSLQPGGGGSMLTQRLTQTFHSMGISALAVDANAFSRDAYFDHSEQYTIGDTLPDQLSQLQSLRLKANGRHLQSVDKLGETLEKIAETFRFVLVDVPPLLVSGDAELTLRATPAILAIVEAEAQSRGEVARAARLLQGLDPASIGVVVNQVRPLDGGGYVRDLMTEFTEGRKTSKTNLLRQLWLTAKIIGQASTSLIKDLGQLLRLKRKASNETH</sequence>
<keyword evidence="3" id="KW-1185">Reference proteome</keyword>
<reference evidence="2 3" key="1">
    <citation type="submission" date="2020-05" db="EMBL/GenBank/DDBJ databases">
        <title>Complete genome sequence of Deefgea sp. D17.</title>
        <authorList>
            <person name="Bae J.-W."/>
            <person name="Han J.E."/>
        </authorList>
    </citation>
    <scope>NUCLEOTIDE SEQUENCE [LARGE SCALE GENOMIC DNA]</scope>
    <source>
        <strain evidence="2 3">D17</strain>
    </source>
</reference>
<dbReference type="PANTHER" id="PTHR32309">
    <property type="entry name" value="TYROSINE-PROTEIN KINASE"/>
    <property type="match status" value="1"/>
</dbReference>
<dbReference type="GO" id="GO:0005886">
    <property type="term" value="C:plasma membrane"/>
    <property type="evidence" value="ECO:0007669"/>
    <property type="project" value="TreeGrafter"/>
</dbReference>
<evidence type="ECO:0000313" key="2">
    <source>
        <dbReference type="EMBL" id="QKJ67733.1"/>
    </source>
</evidence>
<organism evidence="2 3">
    <name type="scientific">Deefgea piscis</name>
    <dbReference type="NCBI Taxonomy" id="2739061"/>
    <lineage>
        <taxon>Bacteria</taxon>
        <taxon>Pseudomonadati</taxon>
        <taxon>Pseudomonadota</taxon>
        <taxon>Betaproteobacteria</taxon>
        <taxon>Neisseriales</taxon>
        <taxon>Chitinibacteraceae</taxon>
        <taxon>Deefgea</taxon>
    </lineage>
</organism>
<dbReference type="PANTHER" id="PTHR32309:SF13">
    <property type="entry name" value="FERRIC ENTEROBACTIN TRANSPORT PROTEIN FEPE"/>
    <property type="match status" value="1"/>
</dbReference>
<dbReference type="Proteomes" id="UP000504844">
    <property type="component" value="Chromosome"/>
</dbReference>
<dbReference type="Gene3D" id="3.40.50.300">
    <property type="entry name" value="P-loop containing nucleotide triphosphate hydrolases"/>
    <property type="match status" value="1"/>
</dbReference>
<dbReference type="GO" id="GO:0004713">
    <property type="term" value="F:protein tyrosine kinase activity"/>
    <property type="evidence" value="ECO:0007669"/>
    <property type="project" value="TreeGrafter"/>
</dbReference>
<dbReference type="KEGG" id="dee:HQN60_13960"/>
<evidence type="ECO:0000256" key="1">
    <source>
        <dbReference type="SAM" id="Coils"/>
    </source>
</evidence>
<dbReference type="EMBL" id="CP054143">
    <property type="protein sequence ID" value="QKJ67733.1"/>
    <property type="molecule type" value="Genomic_DNA"/>
</dbReference>